<evidence type="ECO:0000313" key="3">
    <source>
        <dbReference type="Proteomes" id="UP000811609"/>
    </source>
</evidence>
<protein>
    <submittedName>
        <fullName evidence="1">Uncharacterized protein</fullName>
    </submittedName>
</protein>
<evidence type="ECO:0000313" key="2">
    <source>
        <dbReference type="EMBL" id="KAG6734711.1"/>
    </source>
</evidence>
<proteinExistence type="predicted"/>
<keyword evidence="3" id="KW-1185">Reference proteome</keyword>
<reference evidence="2" key="2">
    <citation type="submission" date="2021-01" db="EMBL/GenBank/DDBJ databases">
        <authorList>
            <person name="Lovell J.T."/>
            <person name="Bentley N."/>
            <person name="Bhattarai G."/>
            <person name="Jenkins J.W."/>
            <person name="Sreedasyam A."/>
            <person name="Alarcon Y."/>
            <person name="Bock C."/>
            <person name="Boston L."/>
            <person name="Carlson J."/>
            <person name="Cervantes K."/>
            <person name="Clermont K."/>
            <person name="Krom N."/>
            <person name="Kubenka K."/>
            <person name="Mamidi S."/>
            <person name="Mattison C."/>
            <person name="Monteros M."/>
            <person name="Pisani C."/>
            <person name="Plott C."/>
            <person name="Rajasekar S."/>
            <person name="Rhein H.S."/>
            <person name="Rohla C."/>
            <person name="Song M."/>
            <person name="Hilaire R.S."/>
            <person name="Shu S."/>
            <person name="Wells L."/>
            <person name="Wang X."/>
            <person name="Webber J."/>
            <person name="Heerema R.J."/>
            <person name="Klein P."/>
            <person name="Conner P."/>
            <person name="Grauke L."/>
            <person name="Grimwood J."/>
            <person name="Schmutz J."/>
            <person name="Randall J.J."/>
        </authorList>
    </citation>
    <scope>NUCLEOTIDE SEQUENCE</scope>
    <source>
        <tissue evidence="2">Leaf</tissue>
    </source>
</reference>
<dbReference type="AlphaFoldDB" id="A0A8T1RRE5"/>
<comment type="caution">
    <text evidence="1">The sequence shown here is derived from an EMBL/GenBank/DDBJ whole genome shotgun (WGS) entry which is preliminary data.</text>
</comment>
<sequence>MEAAAKVNLKLLINKNLSNNYIQPDQHKAFLLKPKVAVPGPKVPLLLPGVKAFTYRETGLYCSGCLGYTRATAYVYEEAGSCEPCLAHGKIEYLNEEGYVKGTVTYMVMDDLEVKPMFTTSFISLLNDLNAKEVGSIEEKVVEFGMDEGVKLLAASLKSKSVLTDVFMSRPSEIIENNELETRMGRVRLVSPVAGTAIIPRLRRPKET</sequence>
<evidence type="ECO:0000313" key="1">
    <source>
        <dbReference type="EMBL" id="KAG6670020.1"/>
    </source>
</evidence>
<organism evidence="1 3">
    <name type="scientific">Carya illinoinensis</name>
    <name type="common">Pecan</name>
    <dbReference type="NCBI Taxonomy" id="32201"/>
    <lineage>
        <taxon>Eukaryota</taxon>
        <taxon>Viridiplantae</taxon>
        <taxon>Streptophyta</taxon>
        <taxon>Embryophyta</taxon>
        <taxon>Tracheophyta</taxon>
        <taxon>Spermatophyta</taxon>
        <taxon>Magnoliopsida</taxon>
        <taxon>eudicotyledons</taxon>
        <taxon>Gunneridae</taxon>
        <taxon>Pentapetalae</taxon>
        <taxon>rosids</taxon>
        <taxon>fabids</taxon>
        <taxon>Fagales</taxon>
        <taxon>Juglandaceae</taxon>
        <taxon>Carya</taxon>
    </lineage>
</organism>
<gene>
    <name evidence="1" type="ORF">CIPAW_01G282200</name>
    <name evidence="2" type="ORF">I3842_01G283900</name>
</gene>
<dbReference type="PANTHER" id="PTHR33103">
    <property type="entry name" value="OS01G0153900 PROTEIN"/>
    <property type="match status" value="1"/>
</dbReference>
<name>A0A8T1RRE5_CARIL</name>
<accession>A0A8T1RRE5</accession>
<dbReference type="Pfam" id="PF05056">
    <property type="entry name" value="DUF674"/>
    <property type="match status" value="1"/>
</dbReference>
<dbReference type="Proteomes" id="UP000811246">
    <property type="component" value="Chromosome 1"/>
</dbReference>
<dbReference type="InterPro" id="IPR007750">
    <property type="entry name" value="DUF674"/>
</dbReference>
<dbReference type="Proteomes" id="UP000811609">
    <property type="component" value="Chromosome 1"/>
</dbReference>
<dbReference type="PANTHER" id="PTHR33103:SF19">
    <property type="entry name" value="OS09G0544700 PROTEIN"/>
    <property type="match status" value="1"/>
</dbReference>
<dbReference type="EMBL" id="CM031825">
    <property type="protein sequence ID" value="KAG6734711.1"/>
    <property type="molecule type" value="Genomic_DNA"/>
</dbReference>
<reference evidence="1" key="1">
    <citation type="submission" date="2020-12" db="EMBL/GenBank/DDBJ databases">
        <title>WGS assembly of Carya illinoinensis cv. Pawnee.</title>
        <authorList>
            <person name="Platts A."/>
            <person name="Shu S."/>
            <person name="Wright S."/>
            <person name="Barry K."/>
            <person name="Edger P."/>
            <person name="Pires J.C."/>
            <person name="Schmutz J."/>
        </authorList>
    </citation>
    <scope>NUCLEOTIDE SEQUENCE</scope>
    <source>
        <tissue evidence="1">Leaf</tissue>
    </source>
</reference>
<dbReference type="EMBL" id="CM031809">
    <property type="protein sequence ID" value="KAG6670020.1"/>
    <property type="molecule type" value="Genomic_DNA"/>
</dbReference>